<dbReference type="GO" id="GO:0000155">
    <property type="term" value="F:phosphorelay sensor kinase activity"/>
    <property type="evidence" value="ECO:0007669"/>
    <property type="project" value="InterPro"/>
</dbReference>
<evidence type="ECO:0000256" key="8">
    <source>
        <dbReference type="ARBA" id="ARBA00023012"/>
    </source>
</evidence>
<name>A0AAU2ACA3_9ACTN</name>
<keyword evidence="9" id="KW-0812">Transmembrane</keyword>
<keyword evidence="3" id="KW-0597">Phosphoprotein</keyword>
<dbReference type="SUPFAM" id="SSF55874">
    <property type="entry name" value="ATPase domain of HSP90 chaperone/DNA topoisomerase II/histidine kinase"/>
    <property type="match status" value="1"/>
</dbReference>
<dbReference type="GO" id="GO:0016020">
    <property type="term" value="C:membrane"/>
    <property type="evidence" value="ECO:0007669"/>
    <property type="project" value="InterPro"/>
</dbReference>
<evidence type="ECO:0000256" key="3">
    <source>
        <dbReference type="ARBA" id="ARBA00022553"/>
    </source>
</evidence>
<dbReference type="InterPro" id="IPR036890">
    <property type="entry name" value="HATPase_C_sf"/>
</dbReference>
<evidence type="ECO:0000256" key="7">
    <source>
        <dbReference type="ARBA" id="ARBA00022840"/>
    </source>
</evidence>
<feature type="transmembrane region" description="Helical" evidence="9">
    <location>
        <begin position="146"/>
        <end position="163"/>
    </location>
</feature>
<feature type="transmembrane region" description="Helical" evidence="9">
    <location>
        <begin position="48"/>
        <end position="67"/>
    </location>
</feature>
<feature type="transmembrane region" description="Helical" evidence="9">
    <location>
        <begin position="195"/>
        <end position="212"/>
    </location>
</feature>
<keyword evidence="6 11" id="KW-0418">Kinase</keyword>
<keyword evidence="4" id="KW-0808">Transferase</keyword>
<keyword evidence="8" id="KW-0902">Two-component regulatory system</keyword>
<feature type="transmembrane region" description="Helical" evidence="9">
    <location>
        <begin position="12"/>
        <end position="36"/>
    </location>
</feature>
<gene>
    <name evidence="11" type="ORF">OHA22_39305</name>
</gene>
<evidence type="ECO:0000256" key="6">
    <source>
        <dbReference type="ARBA" id="ARBA00022777"/>
    </source>
</evidence>
<dbReference type="PANTHER" id="PTHR24421">
    <property type="entry name" value="NITRATE/NITRITE SENSOR PROTEIN NARX-RELATED"/>
    <property type="match status" value="1"/>
</dbReference>
<evidence type="ECO:0000256" key="2">
    <source>
        <dbReference type="ARBA" id="ARBA00012438"/>
    </source>
</evidence>
<feature type="transmembrane region" description="Helical" evidence="9">
    <location>
        <begin position="117"/>
        <end position="134"/>
    </location>
</feature>
<keyword evidence="9" id="KW-1133">Transmembrane helix</keyword>
<dbReference type="GO" id="GO:0005524">
    <property type="term" value="F:ATP binding"/>
    <property type="evidence" value="ECO:0007669"/>
    <property type="project" value="UniProtKB-KW"/>
</dbReference>
<dbReference type="AlphaFoldDB" id="A0AAU2ACA3"/>
<feature type="domain" description="Signal transduction histidine kinase subgroup 3 dimerisation and phosphoacceptor" evidence="10">
    <location>
        <begin position="467"/>
        <end position="534"/>
    </location>
</feature>
<dbReference type="InterPro" id="IPR029016">
    <property type="entry name" value="GAF-like_dom_sf"/>
</dbReference>
<reference evidence="11" key="1">
    <citation type="submission" date="2022-10" db="EMBL/GenBank/DDBJ databases">
        <title>The complete genomes of actinobacterial strains from the NBC collection.</title>
        <authorList>
            <person name="Joergensen T.S."/>
            <person name="Alvarez Arevalo M."/>
            <person name="Sterndorff E.B."/>
            <person name="Faurdal D."/>
            <person name="Vuksanovic O."/>
            <person name="Mourched A.-S."/>
            <person name="Charusanti P."/>
            <person name="Shaw S."/>
            <person name="Blin K."/>
            <person name="Weber T."/>
        </authorList>
    </citation>
    <scope>NUCLEOTIDE SEQUENCE</scope>
    <source>
        <strain evidence="11">NBC_00093</strain>
    </source>
</reference>
<proteinExistence type="predicted"/>
<feature type="transmembrane region" description="Helical" evidence="9">
    <location>
        <begin position="74"/>
        <end position="97"/>
    </location>
</feature>
<dbReference type="PANTHER" id="PTHR24421:SF10">
    <property type="entry name" value="NITRATE_NITRITE SENSOR PROTEIN NARQ"/>
    <property type="match status" value="1"/>
</dbReference>
<dbReference type="GO" id="GO:0046983">
    <property type="term" value="F:protein dimerization activity"/>
    <property type="evidence" value="ECO:0007669"/>
    <property type="project" value="InterPro"/>
</dbReference>
<dbReference type="Pfam" id="PF07730">
    <property type="entry name" value="HisKA_3"/>
    <property type="match status" value="1"/>
</dbReference>
<dbReference type="Gene3D" id="1.20.5.1930">
    <property type="match status" value="1"/>
</dbReference>
<evidence type="ECO:0000256" key="1">
    <source>
        <dbReference type="ARBA" id="ARBA00000085"/>
    </source>
</evidence>
<protein>
    <recommendedName>
        <fullName evidence="2">histidine kinase</fullName>
        <ecNumber evidence="2">2.7.13.3</ecNumber>
    </recommendedName>
</protein>
<accession>A0AAU2ACA3</accession>
<keyword evidence="7" id="KW-0067">ATP-binding</keyword>
<dbReference type="EC" id="2.7.13.3" evidence="2"/>
<dbReference type="CDD" id="cd16917">
    <property type="entry name" value="HATPase_UhpB-NarQ-NarX-like"/>
    <property type="match status" value="1"/>
</dbReference>
<feature type="transmembrane region" description="Helical" evidence="9">
    <location>
        <begin position="249"/>
        <end position="268"/>
    </location>
</feature>
<feature type="transmembrane region" description="Helical" evidence="9">
    <location>
        <begin position="280"/>
        <end position="305"/>
    </location>
</feature>
<evidence type="ECO:0000256" key="9">
    <source>
        <dbReference type="SAM" id="Phobius"/>
    </source>
</evidence>
<dbReference type="InterPro" id="IPR011712">
    <property type="entry name" value="Sig_transdc_His_kin_sub3_dim/P"/>
</dbReference>
<dbReference type="SUPFAM" id="SSF55781">
    <property type="entry name" value="GAF domain-like"/>
    <property type="match status" value="1"/>
</dbReference>
<dbReference type="PROSITE" id="PS51257">
    <property type="entry name" value="PROKAR_LIPOPROTEIN"/>
    <property type="match status" value="1"/>
</dbReference>
<sequence>MEDSKGRTRRQALTAYALLALAVGQVAVGCVALWVSQVPAGELVRYDMVIDLVVGVAYPACGTVIALHRPRNPLGWLLTLYGLGHAFTGLSIGLGVAGTRAGWSPEVLHALTTIGRHTWVVGSETALAFAFFLFPDGRLPSHRWRWVLIAQIVCLPVSLTVLGRSDWGLFHGTAAQPSYIPVPDGWLPALQNAETAKACLVLAALFTLLSLRYRRGGEQDRRRLLWLITGTVPLALSVVLQIFGLPALYTSYLTLFVPVAIAIAVLRHELLDIRVVISRSLLYGVLTLGVIAAYAGLVTFVQSLLAPLPELVAPALVTVGLAVGFEPTRRLLQRMVDRALYGDRHDPVRAVSRIGERLAGTGMAAVPEAVGEALRLPYVQVVPKSGEAGADWGAPDRHTHTVPLDYDGRCVGELVVGLRPGEQQPAPADLAVLELLAVPLAAALHATDLSRQLQQSRERIVAAREEERRRIRRDLHDGLGPTLAGVAFQADAVGNLWDFDPERAAGLLAGLRTEIGGAVVEVRRLVDGLRPPDLDQLGLLGALRERSARLSWRADGSRVSVRVQAPERLPPLPAAVEVAAYRIATEALTNAARHARASNVDLRIEIGDGLRLEVCDDGSPVGEETAWQPGVGITSMQERAAELGGNCVAGHGRVVALLPLGGTTS</sequence>
<keyword evidence="5" id="KW-0547">Nucleotide-binding</keyword>
<evidence type="ECO:0000259" key="10">
    <source>
        <dbReference type="Pfam" id="PF07730"/>
    </source>
</evidence>
<dbReference type="Gene3D" id="3.30.565.10">
    <property type="entry name" value="Histidine kinase-like ATPase, C-terminal domain"/>
    <property type="match status" value="1"/>
</dbReference>
<dbReference type="Gene3D" id="3.30.450.40">
    <property type="match status" value="1"/>
</dbReference>
<keyword evidence="9" id="KW-0472">Membrane</keyword>
<dbReference type="InterPro" id="IPR050482">
    <property type="entry name" value="Sensor_HK_TwoCompSys"/>
</dbReference>
<comment type="catalytic activity">
    <reaction evidence="1">
        <text>ATP + protein L-histidine = ADP + protein N-phospho-L-histidine.</text>
        <dbReference type="EC" id="2.7.13.3"/>
    </reaction>
</comment>
<organism evidence="11">
    <name type="scientific">Streptomyces sp. NBC_00093</name>
    <dbReference type="NCBI Taxonomy" id="2975649"/>
    <lineage>
        <taxon>Bacteria</taxon>
        <taxon>Bacillati</taxon>
        <taxon>Actinomycetota</taxon>
        <taxon>Actinomycetes</taxon>
        <taxon>Kitasatosporales</taxon>
        <taxon>Streptomycetaceae</taxon>
        <taxon>Streptomyces</taxon>
    </lineage>
</organism>
<feature type="transmembrane region" description="Helical" evidence="9">
    <location>
        <begin position="224"/>
        <end position="243"/>
    </location>
</feature>
<evidence type="ECO:0000256" key="4">
    <source>
        <dbReference type="ARBA" id="ARBA00022679"/>
    </source>
</evidence>
<evidence type="ECO:0000256" key="5">
    <source>
        <dbReference type="ARBA" id="ARBA00022741"/>
    </source>
</evidence>
<dbReference type="EMBL" id="CP108222">
    <property type="protein sequence ID" value="WTT21152.1"/>
    <property type="molecule type" value="Genomic_DNA"/>
</dbReference>
<evidence type="ECO:0000313" key="11">
    <source>
        <dbReference type="EMBL" id="WTT21152.1"/>
    </source>
</evidence>